<keyword evidence="1" id="KW-0812">Transmembrane</keyword>
<organism evidence="3 4">
    <name type="scientific">Candidatus Brennerbacteria bacterium CG11_big_fil_rev_8_21_14_0_20_43_10</name>
    <dbReference type="NCBI Taxonomy" id="1974523"/>
    <lineage>
        <taxon>Bacteria</taxon>
        <taxon>Candidatus Brenneribacteriota</taxon>
    </lineage>
</organism>
<gene>
    <name evidence="3" type="ORF">COV41_01940</name>
</gene>
<keyword evidence="1" id="KW-1133">Transmembrane helix</keyword>
<feature type="domain" description="PepSY" evidence="2">
    <location>
        <begin position="46"/>
        <end position="104"/>
    </location>
</feature>
<evidence type="ECO:0000259" key="2">
    <source>
        <dbReference type="Pfam" id="PF03413"/>
    </source>
</evidence>
<reference evidence="3 4" key="1">
    <citation type="submission" date="2017-09" db="EMBL/GenBank/DDBJ databases">
        <title>Depth-based differentiation of microbial function through sediment-hosted aquifers and enrichment of novel symbionts in the deep terrestrial subsurface.</title>
        <authorList>
            <person name="Probst A.J."/>
            <person name="Ladd B."/>
            <person name="Jarett J.K."/>
            <person name="Geller-Mcgrath D.E."/>
            <person name="Sieber C.M."/>
            <person name="Emerson J.B."/>
            <person name="Anantharaman K."/>
            <person name="Thomas B.C."/>
            <person name="Malmstrom R."/>
            <person name="Stieglmeier M."/>
            <person name="Klingl A."/>
            <person name="Woyke T."/>
            <person name="Ryan C.M."/>
            <person name="Banfield J.F."/>
        </authorList>
    </citation>
    <scope>NUCLEOTIDE SEQUENCE [LARGE SCALE GENOMIC DNA]</scope>
    <source>
        <strain evidence="3">CG11_big_fil_rev_8_21_14_0_20_43_10</strain>
    </source>
</reference>
<name>A0A2H0PVY1_9BACT</name>
<dbReference type="Proteomes" id="UP000236846">
    <property type="component" value="Unassembled WGS sequence"/>
</dbReference>
<dbReference type="Pfam" id="PF03413">
    <property type="entry name" value="PepSY"/>
    <property type="match status" value="1"/>
</dbReference>
<dbReference type="EMBL" id="PCXE01000033">
    <property type="protein sequence ID" value="PIR26212.1"/>
    <property type="molecule type" value="Genomic_DNA"/>
</dbReference>
<keyword evidence="1" id="KW-0472">Membrane</keyword>
<dbReference type="AlphaFoldDB" id="A0A2H0PVY1"/>
<protein>
    <recommendedName>
        <fullName evidence="2">PepSY domain-containing protein</fullName>
    </recommendedName>
</protein>
<evidence type="ECO:0000313" key="4">
    <source>
        <dbReference type="Proteomes" id="UP000236846"/>
    </source>
</evidence>
<evidence type="ECO:0000256" key="1">
    <source>
        <dbReference type="SAM" id="Phobius"/>
    </source>
</evidence>
<proteinExistence type="predicted"/>
<sequence length="131" mass="15019">MKKNQIILIIVGVLILVGLVFYFNYWLKQIQPKTGTSVPTEEKTEISQEEAIEIAQEKHPGEVYKVKEEEMVVSKEFHYPIWVISIETEENIIEVSINKKTGEIAFENTYPSGGEKGIFLKPEYEGGEKLQ</sequence>
<evidence type="ECO:0000313" key="3">
    <source>
        <dbReference type="EMBL" id="PIR26212.1"/>
    </source>
</evidence>
<accession>A0A2H0PVY1</accession>
<dbReference type="InterPro" id="IPR025711">
    <property type="entry name" value="PepSY"/>
</dbReference>
<dbReference type="Gene3D" id="3.10.450.40">
    <property type="match status" value="1"/>
</dbReference>
<feature type="transmembrane region" description="Helical" evidence="1">
    <location>
        <begin position="6"/>
        <end position="27"/>
    </location>
</feature>
<comment type="caution">
    <text evidence="3">The sequence shown here is derived from an EMBL/GenBank/DDBJ whole genome shotgun (WGS) entry which is preliminary data.</text>
</comment>